<organism evidence="2 3">
    <name type="scientific">Nocardia huaxiensis</name>
    <dbReference type="NCBI Taxonomy" id="2755382"/>
    <lineage>
        <taxon>Bacteria</taxon>
        <taxon>Bacillati</taxon>
        <taxon>Actinomycetota</taxon>
        <taxon>Actinomycetes</taxon>
        <taxon>Mycobacteriales</taxon>
        <taxon>Nocardiaceae</taxon>
        <taxon>Nocardia</taxon>
    </lineage>
</organism>
<protein>
    <submittedName>
        <fullName evidence="2">Uncharacterized protein</fullName>
    </submittedName>
</protein>
<keyword evidence="1" id="KW-1133">Transmembrane helix</keyword>
<proteinExistence type="predicted"/>
<name>A0A7D6VE45_9NOCA</name>
<dbReference type="KEGG" id="nhu:H0264_35160"/>
<dbReference type="Proteomes" id="UP000515512">
    <property type="component" value="Chromosome"/>
</dbReference>
<evidence type="ECO:0000313" key="2">
    <source>
        <dbReference type="EMBL" id="QLY30315.1"/>
    </source>
</evidence>
<sequence length="180" mass="18847">MQDTPTHPHTGRRAAIWPALAALILAAATAYDLTSGVDLAQIIAASAIVYLGSAALGNQNTAWPVFLVTFVVIGAAKAIGFDGTWILLALAVPLAIYGLTRRRDIGLQGAAMLAFGAVAVIALLIDETVGAYLVAAGLLGHTAWDIHHFRTDRVVARSMSEFCMVLDTVLAVAIIVVEIS</sequence>
<feature type="transmembrane region" description="Helical" evidence="1">
    <location>
        <begin position="40"/>
        <end position="57"/>
    </location>
</feature>
<feature type="transmembrane region" description="Helical" evidence="1">
    <location>
        <begin position="159"/>
        <end position="177"/>
    </location>
</feature>
<accession>A0A7D6VE45</accession>
<evidence type="ECO:0000313" key="3">
    <source>
        <dbReference type="Proteomes" id="UP000515512"/>
    </source>
</evidence>
<keyword evidence="3" id="KW-1185">Reference proteome</keyword>
<gene>
    <name evidence="2" type="ORF">H0264_35160</name>
</gene>
<keyword evidence="1" id="KW-0812">Transmembrane</keyword>
<dbReference type="EMBL" id="CP059399">
    <property type="protein sequence ID" value="QLY30315.1"/>
    <property type="molecule type" value="Genomic_DNA"/>
</dbReference>
<feature type="transmembrane region" description="Helical" evidence="1">
    <location>
        <begin position="107"/>
        <end position="125"/>
    </location>
</feature>
<evidence type="ECO:0000256" key="1">
    <source>
        <dbReference type="SAM" id="Phobius"/>
    </source>
</evidence>
<feature type="transmembrane region" description="Helical" evidence="1">
    <location>
        <begin position="85"/>
        <end position="100"/>
    </location>
</feature>
<keyword evidence="1" id="KW-0472">Membrane</keyword>
<reference evidence="2 3" key="1">
    <citation type="submission" date="2020-07" db="EMBL/GenBank/DDBJ databases">
        <authorList>
            <person name="Zhuang K."/>
            <person name="Ran Y."/>
        </authorList>
    </citation>
    <scope>NUCLEOTIDE SEQUENCE [LARGE SCALE GENOMIC DNA]</scope>
    <source>
        <strain evidence="2 3">WCH-YHL-001</strain>
    </source>
</reference>
<dbReference type="RefSeq" id="WP_181581513.1">
    <property type="nucleotide sequence ID" value="NZ_CP059399.1"/>
</dbReference>
<dbReference type="AlphaFoldDB" id="A0A7D6VE45"/>